<dbReference type="Gene3D" id="2.40.170.20">
    <property type="entry name" value="TonB-dependent receptor, beta-barrel domain"/>
    <property type="match status" value="1"/>
</dbReference>
<evidence type="ECO:0000259" key="12">
    <source>
        <dbReference type="Pfam" id="PF00593"/>
    </source>
</evidence>
<evidence type="ECO:0000259" key="13">
    <source>
        <dbReference type="Pfam" id="PF07715"/>
    </source>
</evidence>
<dbReference type="EMBL" id="JAMGBD010000001">
    <property type="protein sequence ID" value="MCL6683616.1"/>
    <property type="molecule type" value="Genomic_DNA"/>
</dbReference>
<feature type="chain" id="PRO_5045680649" evidence="11">
    <location>
        <begin position="30"/>
        <end position="1015"/>
    </location>
</feature>
<evidence type="ECO:0000256" key="6">
    <source>
        <dbReference type="ARBA" id="ARBA00023136"/>
    </source>
</evidence>
<proteinExistence type="inferred from homology"/>
<evidence type="ECO:0000256" key="7">
    <source>
        <dbReference type="ARBA" id="ARBA00023237"/>
    </source>
</evidence>
<dbReference type="InterPro" id="IPR039426">
    <property type="entry name" value="TonB-dep_rcpt-like"/>
</dbReference>
<dbReference type="PANTHER" id="PTHR47234:SF2">
    <property type="entry name" value="TONB-DEPENDENT RECEPTOR"/>
    <property type="match status" value="1"/>
</dbReference>
<protein>
    <submittedName>
        <fullName evidence="14">TonB-dependent receptor</fullName>
    </submittedName>
</protein>
<evidence type="ECO:0000313" key="14">
    <source>
        <dbReference type="EMBL" id="MCL6683616.1"/>
    </source>
</evidence>
<keyword evidence="5 9" id="KW-0798">TonB box</keyword>
<keyword evidence="4 8" id="KW-0812">Transmembrane</keyword>
<evidence type="ECO:0000256" key="10">
    <source>
        <dbReference type="SAM" id="MobiDB-lite"/>
    </source>
</evidence>
<evidence type="ECO:0000256" key="11">
    <source>
        <dbReference type="SAM" id="SignalP"/>
    </source>
</evidence>
<reference evidence="14" key="1">
    <citation type="submission" date="2022-05" db="EMBL/GenBank/DDBJ databases">
        <authorList>
            <person name="Jo J.-H."/>
            <person name="Im W.-T."/>
        </authorList>
    </citation>
    <scope>NUCLEOTIDE SEQUENCE</scope>
    <source>
        <strain evidence="14">SE158</strain>
    </source>
</reference>
<dbReference type="SUPFAM" id="SSF56935">
    <property type="entry name" value="Porins"/>
    <property type="match status" value="1"/>
</dbReference>
<dbReference type="PANTHER" id="PTHR47234">
    <property type="match status" value="1"/>
</dbReference>
<dbReference type="Gene3D" id="2.170.130.10">
    <property type="entry name" value="TonB-dependent receptor, plug domain"/>
    <property type="match status" value="1"/>
</dbReference>
<keyword evidence="11" id="KW-0732">Signal</keyword>
<dbReference type="RefSeq" id="WP_249847667.1">
    <property type="nucleotide sequence ID" value="NZ_JAMGBD010000001.1"/>
</dbReference>
<dbReference type="PROSITE" id="PS52016">
    <property type="entry name" value="TONB_DEPENDENT_REC_3"/>
    <property type="match status" value="1"/>
</dbReference>
<comment type="subcellular location">
    <subcellularLocation>
        <location evidence="1 8">Cell outer membrane</location>
        <topology evidence="1 8">Multi-pass membrane protein</topology>
    </subcellularLocation>
</comment>
<comment type="similarity">
    <text evidence="8 9">Belongs to the TonB-dependent receptor family.</text>
</comment>
<keyword evidence="3 8" id="KW-1134">Transmembrane beta strand</keyword>
<evidence type="ECO:0000256" key="5">
    <source>
        <dbReference type="ARBA" id="ARBA00023077"/>
    </source>
</evidence>
<feature type="region of interest" description="Disordered" evidence="10">
    <location>
        <begin position="29"/>
        <end position="57"/>
    </location>
</feature>
<accession>A0ABT0RLU2</accession>
<evidence type="ECO:0000256" key="4">
    <source>
        <dbReference type="ARBA" id="ARBA00022692"/>
    </source>
</evidence>
<gene>
    <name evidence="14" type="ORF">LZ536_06845</name>
</gene>
<dbReference type="InterPro" id="IPR000531">
    <property type="entry name" value="Beta-barrel_TonB"/>
</dbReference>
<evidence type="ECO:0000256" key="2">
    <source>
        <dbReference type="ARBA" id="ARBA00022448"/>
    </source>
</evidence>
<name>A0ABT0RLU2_9SPHN</name>
<dbReference type="Pfam" id="PF07715">
    <property type="entry name" value="Plug"/>
    <property type="match status" value="1"/>
</dbReference>
<dbReference type="InterPro" id="IPR037066">
    <property type="entry name" value="Plug_dom_sf"/>
</dbReference>
<dbReference type="Proteomes" id="UP001165363">
    <property type="component" value="Unassembled WGS sequence"/>
</dbReference>
<evidence type="ECO:0000256" key="9">
    <source>
        <dbReference type="RuleBase" id="RU003357"/>
    </source>
</evidence>
<keyword evidence="15" id="KW-1185">Reference proteome</keyword>
<evidence type="ECO:0000313" key="15">
    <source>
        <dbReference type="Proteomes" id="UP001165363"/>
    </source>
</evidence>
<evidence type="ECO:0000256" key="1">
    <source>
        <dbReference type="ARBA" id="ARBA00004571"/>
    </source>
</evidence>
<feature type="domain" description="TonB-dependent receptor plug" evidence="13">
    <location>
        <begin position="74"/>
        <end position="185"/>
    </location>
</feature>
<feature type="signal peptide" evidence="11">
    <location>
        <begin position="1"/>
        <end position="29"/>
    </location>
</feature>
<keyword evidence="6 8" id="KW-0472">Membrane</keyword>
<dbReference type="InterPro" id="IPR036942">
    <property type="entry name" value="Beta-barrel_TonB_sf"/>
</dbReference>
<dbReference type="Pfam" id="PF00593">
    <property type="entry name" value="TonB_dep_Rec_b-barrel"/>
    <property type="match status" value="1"/>
</dbReference>
<keyword evidence="2 8" id="KW-0813">Transport</keyword>
<keyword evidence="14" id="KW-0675">Receptor</keyword>
<feature type="domain" description="TonB-dependent receptor-like beta-barrel" evidence="12">
    <location>
        <begin position="459"/>
        <end position="976"/>
    </location>
</feature>
<sequence length="1015" mass="107484">MRKSNLRATAAWQALALLGAGVLATPAMAQDAPPASGETSPPAEEQPALSDKGKAEASDEAIVVTGSRLIRPELDAPSPVTTVDSETFDLTGTVTVESLLNELPQIIPGNTRVSNNQGGEDFSTLDLRGLGPNRTLILVDGERVPASSSSGVVDIGTIPAGLIERVDVVTGGASAVYGSDAIAGVVNFILKDNYEGLELSSQYGISDHGDGASFNVQGLLGGNFGDDRGNMTLFASYYTRDPVGQGDRDLFRNAAVVVFRGDHRVVADHLVLEPGDIVTGAGGSGTPPWGWIANDAANPFANLSTAVTTGPGGVTNNNFDAGVADTNCDGVANAANVNTGNISFDQNGLLSPRNTSGLCNFADRSTGSSRYNFNPVNYLVTPYKRYNFAATARYDISDAIRLKVVGNYTDSTQEVNLAPTPATGIVVDPTLNPFIVANGACGVQSCHPDLLAALQTRANPDAPFTIDRRFSETGPRIGLFNAKTQTLRGTLSGPLAHGFNWDETASYGKTADSIRAIGNINNTAVAQGLAGCTGPGVLPNCVPLDIFGANTIDADMLSFVRIDTQETRTFDQVRIAGNITGNLVDLPAGPVGVAVGAEARTDKGEIIVDDAQRNGDIYGFNAVQNQKGKVNVKEVYGEVRIPILADLPFVHELSFEAGARYSDYSSAGGLFNWKAGLQWAPTDWLKFRGIYNKAARAPSIVELFQNGDQGFPSYTDPCNATETPTGATIAQCNAFAPLINFSLPSSDPASFHQNNDQVQTFAFGNPGLSEETAKTFTIGAVLTPNLGLGRFSATVDYYNIKIDDIISAFGAQFFINDCYLNLNAASCARVTRDPATGQLTAVNSATGNQGTFKTSGIDVGLNYSVPFNDIGLGIGGRLRVQELLSWLNEIDFGTGDFAGKTGGGIGGTFPEWKSTLTVAYDSDDFTAQMRWNYLSETVEAFGDEHDPRLPALSYFDLSLRKSIGNNFELTGIIQNLFDAKPKQTPAGDSGFRVNAAYYNPVILGRYFTIQGKVKL</sequence>
<keyword evidence="7 8" id="KW-0998">Cell outer membrane</keyword>
<evidence type="ECO:0000256" key="3">
    <source>
        <dbReference type="ARBA" id="ARBA00022452"/>
    </source>
</evidence>
<comment type="caution">
    <text evidence="14">The sequence shown here is derived from an EMBL/GenBank/DDBJ whole genome shotgun (WGS) entry which is preliminary data.</text>
</comment>
<dbReference type="InterPro" id="IPR012910">
    <property type="entry name" value="Plug_dom"/>
</dbReference>
<evidence type="ECO:0000256" key="8">
    <source>
        <dbReference type="PROSITE-ProRule" id="PRU01360"/>
    </source>
</evidence>
<organism evidence="14 15">
    <name type="scientific">Sphingomonas alba</name>
    <dbReference type="NCBI Taxonomy" id="2908208"/>
    <lineage>
        <taxon>Bacteria</taxon>
        <taxon>Pseudomonadati</taxon>
        <taxon>Pseudomonadota</taxon>
        <taxon>Alphaproteobacteria</taxon>
        <taxon>Sphingomonadales</taxon>
        <taxon>Sphingomonadaceae</taxon>
        <taxon>Sphingomonas</taxon>
    </lineage>
</organism>